<feature type="domain" description="EGF-like" evidence="10">
    <location>
        <begin position="796"/>
        <end position="835"/>
    </location>
</feature>
<dbReference type="PROSITE" id="PS00022">
    <property type="entry name" value="EGF_1"/>
    <property type="match status" value="1"/>
</dbReference>
<evidence type="ECO:0000256" key="6">
    <source>
        <dbReference type="SAM" id="MobiDB-lite"/>
    </source>
</evidence>
<gene>
    <name evidence="11" type="ORF">B4U79_06114</name>
</gene>
<feature type="region of interest" description="Disordered" evidence="6">
    <location>
        <begin position="423"/>
        <end position="455"/>
    </location>
</feature>
<dbReference type="SUPFAM" id="SSF82671">
    <property type="entry name" value="SEA domain"/>
    <property type="match status" value="1"/>
</dbReference>
<dbReference type="CDD" id="cd00054">
    <property type="entry name" value="EGF_CA"/>
    <property type="match status" value="1"/>
</dbReference>
<keyword evidence="12" id="KW-1185">Reference proteome</keyword>
<protein>
    <submittedName>
        <fullName evidence="11">Uncharacterized protein</fullName>
    </submittedName>
</protein>
<accession>A0A443RHL0</accession>
<evidence type="ECO:0000256" key="2">
    <source>
        <dbReference type="ARBA" id="ARBA00022729"/>
    </source>
</evidence>
<evidence type="ECO:0000256" key="3">
    <source>
        <dbReference type="ARBA" id="ARBA00022737"/>
    </source>
</evidence>
<dbReference type="PROSITE" id="PS01187">
    <property type="entry name" value="EGF_CA"/>
    <property type="match status" value="1"/>
</dbReference>
<evidence type="ECO:0000256" key="5">
    <source>
        <dbReference type="PROSITE-ProRule" id="PRU00076"/>
    </source>
</evidence>
<name>A0A443RHL0_9ACAR</name>
<dbReference type="GO" id="GO:0005509">
    <property type="term" value="F:calcium ion binding"/>
    <property type="evidence" value="ECO:0007669"/>
    <property type="project" value="InterPro"/>
</dbReference>
<dbReference type="InterPro" id="IPR036364">
    <property type="entry name" value="SEA_dom_sf"/>
</dbReference>
<evidence type="ECO:0000313" key="11">
    <source>
        <dbReference type="EMBL" id="RWS14733.1"/>
    </source>
</evidence>
<dbReference type="InterPro" id="IPR049883">
    <property type="entry name" value="NOTCH1_EGF-like"/>
</dbReference>
<dbReference type="Pfam" id="PF07645">
    <property type="entry name" value="EGF_CA"/>
    <property type="match status" value="1"/>
</dbReference>
<dbReference type="Gene3D" id="3.30.70.960">
    <property type="entry name" value="SEA domain"/>
    <property type="match status" value="1"/>
</dbReference>
<dbReference type="InterPro" id="IPR000152">
    <property type="entry name" value="EGF-type_Asp/Asn_hydroxyl_site"/>
</dbReference>
<keyword evidence="1 5" id="KW-0245">EGF-like domain</keyword>
<dbReference type="Gene3D" id="2.10.25.10">
    <property type="entry name" value="Laminin"/>
    <property type="match status" value="1"/>
</dbReference>
<evidence type="ECO:0000256" key="4">
    <source>
        <dbReference type="ARBA" id="ARBA00023157"/>
    </source>
</evidence>
<dbReference type="EMBL" id="NCKU01000634">
    <property type="protein sequence ID" value="RWS14733.1"/>
    <property type="molecule type" value="Genomic_DNA"/>
</dbReference>
<evidence type="ECO:0000256" key="1">
    <source>
        <dbReference type="ARBA" id="ARBA00022536"/>
    </source>
</evidence>
<dbReference type="PANTHER" id="PTHR24034:SF89">
    <property type="entry name" value="COMPLEMENT COMPONENT C1Q RECEPTOR"/>
    <property type="match status" value="1"/>
</dbReference>
<evidence type="ECO:0000259" key="10">
    <source>
        <dbReference type="PROSITE" id="PS50026"/>
    </source>
</evidence>
<dbReference type="SMART" id="SM00179">
    <property type="entry name" value="EGF_CA"/>
    <property type="match status" value="1"/>
</dbReference>
<feature type="region of interest" description="Disordered" evidence="6">
    <location>
        <begin position="103"/>
        <end position="124"/>
    </location>
</feature>
<feature type="compositionally biased region" description="Polar residues" evidence="6">
    <location>
        <begin position="509"/>
        <end position="519"/>
    </location>
</feature>
<dbReference type="Proteomes" id="UP000285301">
    <property type="component" value="Unassembled WGS sequence"/>
</dbReference>
<feature type="transmembrane region" description="Helical" evidence="7">
    <location>
        <begin position="884"/>
        <end position="909"/>
    </location>
</feature>
<feature type="signal peptide" evidence="8">
    <location>
        <begin position="1"/>
        <end position="21"/>
    </location>
</feature>
<keyword evidence="7" id="KW-0472">Membrane</keyword>
<dbReference type="SMART" id="SM00181">
    <property type="entry name" value="EGF"/>
    <property type="match status" value="2"/>
</dbReference>
<dbReference type="InterPro" id="IPR000082">
    <property type="entry name" value="SEA_dom"/>
</dbReference>
<proteinExistence type="predicted"/>
<sequence>MILKTSICLSIYCCLLIFCECNEKQNEFGNDKVSITTNTFNEDFTEIPEEKGAPLAAKDSTVTSSTFGDENIESTNDFMSIVTNNDSELDLLNVTEISTETVQKSKPSLSVEKGEKRKSNSNPSVDEIISGIIQLIGGNVKLGRPSLNQKPPQIPLAVRPIMNTQYLPYPINPTRINNRGPPKISFIGVGGQDLSHMLPPSILIGPAPAGLPLPLPPPPPAPASKTIPFHLMPTKPMVSIGESEVSVLLGLIKPKITKEAENPSRKQVIASNSTSKLHQLQTNITIDPSIVGTISSSVSDFLETSSKPTPSLTVSLATSEVNTKSLLVSLNETQTLAIINETHQSSLNNTSNEQLFSSVFVHSFINHTSNSVPNGPITDWVPFYVQPTAQITNTWFGDPPAIITKPEEPQVFDITVKHKIGGADDTSKQMSISPTNTLSSNNISRDDTQNNKTSSIKSTVTTKLLTPSRIAEPDIVYGRPVGNINHSIRPSFSGNNGSYFSKHRPTKPPNTTASSITIMTNPPLGKPIVIPVEVDEVKPQVSGISPAVITEAGQGSVFIDGKPKYFKIRPNVNQGPTLQVGSGVTVHIDNKPGTQSKAANSFNRPTVRRPPFRPRQNTPLVRIDTCIVGDDSTCGINLNEKCKTELGISSCQCKPGYGRTTPRGMCSPITSLSISMRVDKMADNKITFNRKYLDPDSEEYQYLEYESLQALNSLFSLSRFSKLFMGAKINKFYSMAGKTVVNATVELEMNNTTKSMTMKKILQQELIRVIASHNNNIGESKLYVEGSLNAIPRVEDINECSNTELHDCPKTANCFNEFGTFRCVCKHGFEDRYPNDSQKAGRFCASCPPQYCSNRGDCLIINGEKECRCKGNFIGSKCDIDGEVLGVALGGSVAALIIIMITFICLYMWNQRWKREQQKMEAMSAGSGQTFSYVNKQQVSNGAYRYTLDDRIRWAQMSDAITTNPTYNYYVNAEQLMTTSQQHVYATPSRVQTPDALLSDDSCPIDTRHYPRSSRAKSRSSTILPYQSMGYGPGPGSVYNETEFSTRETLYTPSHLIVNPRSKC</sequence>
<dbReference type="PROSITE" id="PS00010">
    <property type="entry name" value="ASX_HYDROXYL"/>
    <property type="match status" value="1"/>
</dbReference>
<evidence type="ECO:0000256" key="7">
    <source>
        <dbReference type="SAM" id="Phobius"/>
    </source>
</evidence>
<dbReference type="Pfam" id="PF01390">
    <property type="entry name" value="SEA"/>
    <property type="match status" value="1"/>
</dbReference>
<feature type="domain" description="SEA" evidence="9">
    <location>
        <begin position="668"/>
        <end position="789"/>
    </location>
</feature>
<evidence type="ECO:0000259" key="9">
    <source>
        <dbReference type="PROSITE" id="PS50024"/>
    </source>
</evidence>
<organism evidence="11 12">
    <name type="scientific">Dinothrombium tinctorium</name>
    <dbReference type="NCBI Taxonomy" id="1965070"/>
    <lineage>
        <taxon>Eukaryota</taxon>
        <taxon>Metazoa</taxon>
        <taxon>Ecdysozoa</taxon>
        <taxon>Arthropoda</taxon>
        <taxon>Chelicerata</taxon>
        <taxon>Arachnida</taxon>
        <taxon>Acari</taxon>
        <taxon>Acariformes</taxon>
        <taxon>Trombidiformes</taxon>
        <taxon>Prostigmata</taxon>
        <taxon>Anystina</taxon>
        <taxon>Parasitengona</taxon>
        <taxon>Trombidioidea</taxon>
        <taxon>Trombidiidae</taxon>
        <taxon>Dinothrombium</taxon>
    </lineage>
</organism>
<dbReference type="InterPro" id="IPR018097">
    <property type="entry name" value="EGF_Ca-bd_CS"/>
</dbReference>
<comment type="caution">
    <text evidence="5">Lacks conserved residue(s) required for the propagation of feature annotation.</text>
</comment>
<dbReference type="OrthoDB" id="2015116at2759"/>
<keyword evidence="7" id="KW-1133">Transmembrane helix</keyword>
<comment type="caution">
    <text evidence="11">The sequence shown here is derived from an EMBL/GenBank/DDBJ whole genome shotgun (WGS) entry which is preliminary data.</text>
</comment>
<evidence type="ECO:0000256" key="8">
    <source>
        <dbReference type="SAM" id="SignalP"/>
    </source>
</evidence>
<evidence type="ECO:0000313" key="12">
    <source>
        <dbReference type="Proteomes" id="UP000285301"/>
    </source>
</evidence>
<dbReference type="FunFam" id="2.10.25.10:FF:000038">
    <property type="entry name" value="Fibrillin 2"/>
    <property type="match status" value="1"/>
</dbReference>
<feature type="compositionally biased region" description="Polar residues" evidence="6">
    <location>
        <begin position="428"/>
        <end position="443"/>
    </location>
</feature>
<dbReference type="InterPro" id="IPR001881">
    <property type="entry name" value="EGF-like_Ca-bd_dom"/>
</dbReference>
<feature type="region of interest" description="Disordered" evidence="6">
    <location>
        <begin position="1006"/>
        <end position="1027"/>
    </location>
</feature>
<dbReference type="PANTHER" id="PTHR24034">
    <property type="entry name" value="EGF-LIKE DOMAIN-CONTAINING PROTEIN"/>
    <property type="match status" value="1"/>
</dbReference>
<dbReference type="PROSITE" id="PS50026">
    <property type="entry name" value="EGF_3"/>
    <property type="match status" value="1"/>
</dbReference>
<keyword evidence="4" id="KW-1015">Disulfide bond</keyword>
<keyword evidence="7" id="KW-0812">Transmembrane</keyword>
<dbReference type="AlphaFoldDB" id="A0A443RHL0"/>
<keyword evidence="2 8" id="KW-0732">Signal</keyword>
<feature type="compositionally biased region" description="Polar residues" evidence="6">
    <location>
        <begin position="592"/>
        <end position="603"/>
    </location>
</feature>
<feature type="chain" id="PRO_5019299713" evidence="8">
    <location>
        <begin position="22"/>
        <end position="1064"/>
    </location>
</feature>
<dbReference type="PROSITE" id="PS50024">
    <property type="entry name" value="SEA"/>
    <property type="match status" value="1"/>
</dbReference>
<reference evidence="11 12" key="1">
    <citation type="journal article" date="2018" name="Gigascience">
        <title>Genomes of trombidid mites reveal novel predicted allergens and laterally-transferred genes associated with secondary metabolism.</title>
        <authorList>
            <person name="Dong X."/>
            <person name="Chaisiri K."/>
            <person name="Xia D."/>
            <person name="Armstrong S.D."/>
            <person name="Fang Y."/>
            <person name="Donnelly M.J."/>
            <person name="Kadowaki T."/>
            <person name="McGarry J.W."/>
            <person name="Darby A.C."/>
            <person name="Makepeace B.L."/>
        </authorList>
    </citation>
    <scope>NUCLEOTIDE SEQUENCE [LARGE SCALE GENOMIC DNA]</scope>
    <source>
        <strain evidence="11">UoL-WK</strain>
    </source>
</reference>
<feature type="non-terminal residue" evidence="11">
    <location>
        <position position="1064"/>
    </location>
</feature>
<feature type="region of interest" description="Disordered" evidence="6">
    <location>
        <begin position="500"/>
        <end position="519"/>
    </location>
</feature>
<keyword evidence="3" id="KW-0677">Repeat</keyword>
<dbReference type="InterPro" id="IPR050751">
    <property type="entry name" value="ECM_structural_protein"/>
</dbReference>
<dbReference type="InterPro" id="IPR000742">
    <property type="entry name" value="EGF"/>
</dbReference>
<feature type="region of interest" description="Disordered" evidence="6">
    <location>
        <begin position="592"/>
        <end position="615"/>
    </location>
</feature>